<gene>
    <name evidence="7" type="ORF">HPP92_005315</name>
</gene>
<dbReference type="PANTHER" id="PTHR31744">
    <property type="entry name" value="PROTEIN CUP-SHAPED COTYLEDON 2-RELATED"/>
    <property type="match status" value="1"/>
</dbReference>
<proteinExistence type="predicted"/>
<evidence type="ECO:0000256" key="2">
    <source>
        <dbReference type="ARBA" id="ARBA00023125"/>
    </source>
</evidence>
<dbReference type="InterPro" id="IPR036093">
    <property type="entry name" value="NAC_dom_sf"/>
</dbReference>
<dbReference type="EMBL" id="JADCNM010000002">
    <property type="protein sequence ID" value="KAG0494321.1"/>
    <property type="molecule type" value="Genomic_DNA"/>
</dbReference>
<evidence type="ECO:0000313" key="8">
    <source>
        <dbReference type="Proteomes" id="UP000639772"/>
    </source>
</evidence>
<dbReference type="Pfam" id="PF02365">
    <property type="entry name" value="NAM"/>
    <property type="match status" value="1"/>
</dbReference>
<evidence type="ECO:0000256" key="1">
    <source>
        <dbReference type="ARBA" id="ARBA00023015"/>
    </source>
</evidence>
<dbReference type="InterPro" id="IPR003441">
    <property type="entry name" value="NAC-dom"/>
</dbReference>
<feature type="compositionally biased region" description="Polar residues" evidence="5">
    <location>
        <begin position="83"/>
        <end position="94"/>
    </location>
</feature>
<keyword evidence="3" id="KW-0804">Transcription</keyword>
<comment type="caution">
    <text evidence="7">The sequence shown here is derived from an EMBL/GenBank/DDBJ whole genome shotgun (WGS) entry which is preliminary data.</text>
</comment>
<keyword evidence="4" id="KW-0539">Nucleus</keyword>
<evidence type="ECO:0000313" key="7">
    <source>
        <dbReference type="EMBL" id="KAG0494321.1"/>
    </source>
</evidence>
<dbReference type="GO" id="GO:0003677">
    <property type="term" value="F:DNA binding"/>
    <property type="evidence" value="ECO:0007669"/>
    <property type="project" value="UniProtKB-KW"/>
</dbReference>
<feature type="region of interest" description="Disordered" evidence="5">
    <location>
        <begin position="1"/>
        <end position="21"/>
    </location>
</feature>
<evidence type="ECO:0000256" key="3">
    <source>
        <dbReference type="ARBA" id="ARBA00023163"/>
    </source>
</evidence>
<dbReference type="SUPFAM" id="SSF101941">
    <property type="entry name" value="NAC domain"/>
    <property type="match status" value="1"/>
</dbReference>
<feature type="region of interest" description="Disordered" evidence="5">
    <location>
        <begin position="69"/>
        <end position="115"/>
    </location>
</feature>
<keyword evidence="1" id="KW-0805">Transcription regulation</keyword>
<dbReference type="OrthoDB" id="1922833at2759"/>
<dbReference type="PROSITE" id="PS51005">
    <property type="entry name" value="NAC"/>
    <property type="match status" value="1"/>
</dbReference>
<dbReference type="GO" id="GO:0006355">
    <property type="term" value="P:regulation of DNA-templated transcription"/>
    <property type="evidence" value="ECO:0007669"/>
    <property type="project" value="InterPro"/>
</dbReference>
<name>A0A835VF99_VANPL</name>
<sequence>MASSSSATTSQSGGVPPGFRFHPTDEELLLYYLKKKASFERFDIEVIREVDLNKTEPWDLKELRHSEWEVKRDAGSERRRRTSGTFSAIRTASIPQGREPTAPRSPASGKPRGGTNIGMRKTLVFYRGRAPHGQKSDWIMHEYRLDDSDDSLATEDGWVVCRVFKKKTFFKLGGREGSSSQGSDGFVRTPSGGHDHSHVVAAQYLNHQQNLVNLNLVDNKPVDLALQYPPLPTPAANDVIPYSHLQIHELHPNRQRFVTGYNDFSGLPGGSPVMVGCEPMRVAGQQGRIDQNANDQWAVLHNLGGRFSGAEEAASAAVGGTIHEMEQIVRHRGGAGTGGGGEMVLWGLYGK</sequence>
<feature type="compositionally biased region" description="Low complexity" evidence="5">
    <location>
        <begin position="1"/>
        <end position="12"/>
    </location>
</feature>
<protein>
    <recommendedName>
        <fullName evidence="6">NAC domain-containing protein</fullName>
    </recommendedName>
</protein>
<dbReference type="AlphaFoldDB" id="A0A835VF99"/>
<dbReference type="Gene3D" id="2.170.150.80">
    <property type="entry name" value="NAC domain"/>
    <property type="match status" value="1"/>
</dbReference>
<reference evidence="7 8" key="1">
    <citation type="journal article" date="2020" name="Nat. Food">
        <title>A phased Vanilla planifolia genome enables genetic improvement of flavour and production.</title>
        <authorList>
            <person name="Hasing T."/>
            <person name="Tang H."/>
            <person name="Brym M."/>
            <person name="Khazi F."/>
            <person name="Huang T."/>
            <person name="Chambers A.H."/>
        </authorList>
    </citation>
    <scope>NUCLEOTIDE SEQUENCE [LARGE SCALE GENOMIC DNA]</scope>
    <source>
        <tissue evidence="7">Leaf</tissue>
    </source>
</reference>
<organism evidence="7 8">
    <name type="scientific">Vanilla planifolia</name>
    <name type="common">Vanilla</name>
    <dbReference type="NCBI Taxonomy" id="51239"/>
    <lineage>
        <taxon>Eukaryota</taxon>
        <taxon>Viridiplantae</taxon>
        <taxon>Streptophyta</taxon>
        <taxon>Embryophyta</taxon>
        <taxon>Tracheophyta</taxon>
        <taxon>Spermatophyta</taxon>
        <taxon>Magnoliopsida</taxon>
        <taxon>Liliopsida</taxon>
        <taxon>Asparagales</taxon>
        <taxon>Orchidaceae</taxon>
        <taxon>Vanilloideae</taxon>
        <taxon>Vanilleae</taxon>
        <taxon>Vanilla</taxon>
    </lineage>
</organism>
<keyword evidence="2" id="KW-0238">DNA-binding</keyword>
<dbReference type="PANTHER" id="PTHR31744:SF212">
    <property type="entry name" value="PROTEIN SOMBRERO-LIKE ISOFORM X2"/>
    <property type="match status" value="1"/>
</dbReference>
<evidence type="ECO:0000259" key="6">
    <source>
        <dbReference type="PROSITE" id="PS51005"/>
    </source>
</evidence>
<dbReference type="Proteomes" id="UP000639772">
    <property type="component" value="Unassembled WGS sequence"/>
</dbReference>
<evidence type="ECO:0000256" key="5">
    <source>
        <dbReference type="SAM" id="MobiDB-lite"/>
    </source>
</evidence>
<accession>A0A835VF99</accession>
<evidence type="ECO:0000256" key="4">
    <source>
        <dbReference type="ARBA" id="ARBA00023242"/>
    </source>
</evidence>
<feature type="domain" description="NAC" evidence="6">
    <location>
        <begin position="15"/>
        <end position="166"/>
    </location>
</feature>